<comment type="caution">
    <text evidence="1">The sequence shown here is derived from an EMBL/GenBank/DDBJ whole genome shotgun (WGS) entry which is preliminary data.</text>
</comment>
<keyword evidence="2" id="KW-1185">Reference proteome</keyword>
<evidence type="ECO:0000313" key="1">
    <source>
        <dbReference type="EMBL" id="OMG55029.1"/>
    </source>
</evidence>
<dbReference type="Gene3D" id="2.30.110.10">
    <property type="entry name" value="Electron Transport, Fmn-binding Protein, Chain A"/>
    <property type="match status" value="1"/>
</dbReference>
<protein>
    <submittedName>
        <fullName evidence="1">Flavin-nucleotide-binding protein</fullName>
    </submittedName>
</protein>
<dbReference type="Pfam" id="PF12900">
    <property type="entry name" value="Pyridox_ox_2"/>
    <property type="match status" value="1"/>
</dbReference>
<sequence>MEHEAPSPRTRIRRKPQRGHYDTATVAAIVDTALICQIAFNQGDSVHCLPTACWRVGNALYIHGANNSRLTRTLLDSDCSVCIAHVDGLVLARSAFHHSMNFRSVVIYGRFVAVDAPEEKKTALAAFVEHVSPGRSALVRPPNDAELAGTAVLRLRLDEAAAKIRNWGVEDDACDLDIPVWAGVVPLRCTAGEMEAEAACTDFPQPSLPDYLLTT</sequence>
<dbReference type="InterPro" id="IPR024747">
    <property type="entry name" value="Pyridox_Oxase-rel"/>
</dbReference>
<dbReference type="AlphaFoldDB" id="A0A1R1I8W7"/>
<gene>
    <name evidence="1" type="ORF">BJN45_07715</name>
</gene>
<evidence type="ECO:0000313" key="2">
    <source>
        <dbReference type="Proteomes" id="UP000187526"/>
    </source>
</evidence>
<dbReference type="PANTHER" id="PTHR34071:SF2">
    <property type="entry name" value="FLAVIN-NUCLEOTIDE-BINDING PROTEIN"/>
    <property type="match status" value="1"/>
</dbReference>
<dbReference type="RefSeq" id="WP_076093658.1">
    <property type="nucleotide sequence ID" value="NZ_MTHD01000002.1"/>
</dbReference>
<dbReference type="PANTHER" id="PTHR34071">
    <property type="entry name" value="5-NITROIMIDAZOLE ANTIBIOTICS RESISTANCE PROTEIN, NIMA-FAMILY-RELATED PROTEIN-RELATED"/>
    <property type="match status" value="1"/>
</dbReference>
<name>A0A1R1I8W7_9RHOO</name>
<reference evidence="1 2" key="1">
    <citation type="submission" date="2016-10" db="EMBL/GenBank/DDBJ databases">
        <title>Alkaliphiles isolated from bioreactors.</title>
        <authorList>
            <person name="Salah Z."/>
            <person name="Rout S.P."/>
            <person name="Humphreys P.N."/>
        </authorList>
    </citation>
    <scope>NUCLEOTIDE SEQUENCE [LARGE SCALE GENOMIC DNA]</scope>
    <source>
        <strain evidence="1 2">ZS02</strain>
    </source>
</reference>
<dbReference type="Proteomes" id="UP000187526">
    <property type="component" value="Unassembled WGS sequence"/>
</dbReference>
<dbReference type="SUPFAM" id="SSF50475">
    <property type="entry name" value="FMN-binding split barrel"/>
    <property type="match status" value="1"/>
</dbReference>
<accession>A0A1R1I8W7</accession>
<dbReference type="InterPro" id="IPR012349">
    <property type="entry name" value="Split_barrel_FMN-bd"/>
</dbReference>
<proteinExistence type="predicted"/>
<dbReference type="OrthoDB" id="116031at2"/>
<dbReference type="EMBL" id="MTHD01000002">
    <property type="protein sequence ID" value="OMG55029.1"/>
    <property type="molecule type" value="Genomic_DNA"/>
</dbReference>
<organism evidence="1 2">
    <name type="scientific">Azonexus hydrophilus</name>
    <dbReference type="NCBI Taxonomy" id="418702"/>
    <lineage>
        <taxon>Bacteria</taxon>
        <taxon>Pseudomonadati</taxon>
        <taxon>Pseudomonadota</taxon>
        <taxon>Betaproteobacteria</taxon>
        <taxon>Rhodocyclales</taxon>
        <taxon>Azonexaceae</taxon>
        <taxon>Azonexus</taxon>
    </lineage>
</organism>
<dbReference type="STRING" id="418702.BJN45_07715"/>